<gene>
    <name evidence="3" type="ORF">LACBIDRAFT_292744</name>
</gene>
<dbReference type="InterPro" id="IPR003615">
    <property type="entry name" value="HNH_nuc"/>
</dbReference>
<evidence type="ECO:0000259" key="2">
    <source>
        <dbReference type="Pfam" id="PF13391"/>
    </source>
</evidence>
<keyword evidence="4" id="KW-1185">Reference proteome</keyword>
<dbReference type="InParanoid" id="B0CXE9"/>
<dbReference type="RefSeq" id="XP_001876513.1">
    <property type="nucleotide sequence ID" value="XM_001876478.1"/>
</dbReference>
<dbReference type="Proteomes" id="UP000001194">
    <property type="component" value="Unassembled WGS sequence"/>
</dbReference>
<feature type="domain" description="HNH nuclease" evidence="2">
    <location>
        <begin position="29"/>
        <end position="90"/>
    </location>
</feature>
<dbReference type="Pfam" id="PF13391">
    <property type="entry name" value="HNH_2"/>
    <property type="match status" value="1"/>
</dbReference>
<sequence length="664" mass="73372">MDNKASDSSAISIRQRDFARDVIDRDGTCLMTGAATNFQACHIIPHAKGSESSHSRPQYISGLADHRNEVLDPPLDDINDPRNGILLSPTPNFAMSVNDVAVVMQPNAQHLGFNPSIATSRLTFQHFSAPDVVTALVAPHNSDARQRVGHDNWPPTLLFDISYGCAALHAWGVPQFVELARQRTKYIYYEDNDDDGENDDGGEGDDGSDDGGDGGDGGHSDDGGDGEPDVQLMSERASRGAAREKRKSEPAWRATPRKKRKREMDSQTPDFADIILALWTHNARKGSERLRLSLSDAISDTIHDDTIDTSCLSVYQPTQAQAPTASQQPHGWLVLNIYNTMLPLALNIYSILSSMHLSKLTDKLEANGCLLDATRTDDGKHGILRKFYSSSGSAEAEISLLFSGEPHVSNPEKSLHPDHHSRRAERRRYSTSWEEPKFDTIGEVVDFFRQVFEGLQYLHINTGWGAGDGTISEFKKDEFCDPFSVVVEIPNNPFSNGRRLIVVDTLEIFGDFSESIGAFNDLKDCLQRIDQRKALVAALPKACAFSLLSHPSLLPSSLSHPPSSLPSYDTYLQTENVSSTKLILFQYVATIKCLRIVDPPGVLFFKVADFGSCCRTGSLCCQELYLMRARPNFELMRGQTPLATLVRHNSLALLTTFVAKFQTP</sequence>
<evidence type="ECO:0000313" key="4">
    <source>
        <dbReference type="Proteomes" id="UP000001194"/>
    </source>
</evidence>
<dbReference type="OrthoDB" id="3269637at2759"/>
<evidence type="ECO:0000313" key="3">
    <source>
        <dbReference type="EMBL" id="EDR12249.1"/>
    </source>
</evidence>
<organism evidence="4">
    <name type="scientific">Laccaria bicolor (strain S238N-H82 / ATCC MYA-4686)</name>
    <name type="common">Bicoloured deceiver</name>
    <name type="synonym">Laccaria laccata var. bicolor</name>
    <dbReference type="NCBI Taxonomy" id="486041"/>
    <lineage>
        <taxon>Eukaryota</taxon>
        <taxon>Fungi</taxon>
        <taxon>Dikarya</taxon>
        <taxon>Basidiomycota</taxon>
        <taxon>Agaricomycotina</taxon>
        <taxon>Agaricomycetes</taxon>
        <taxon>Agaricomycetidae</taxon>
        <taxon>Agaricales</taxon>
        <taxon>Agaricineae</taxon>
        <taxon>Hydnangiaceae</taxon>
        <taxon>Laccaria</taxon>
    </lineage>
</organism>
<feature type="compositionally biased region" description="Acidic residues" evidence="1">
    <location>
        <begin position="190"/>
        <end position="213"/>
    </location>
</feature>
<reference evidence="3 4" key="1">
    <citation type="journal article" date="2008" name="Nature">
        <title>The genome of Laccaria bicolor provides insights into mycorrhizal symbiosis.</title>
        <authorList>
            <person name="Martin F."/>
            <person name="Aerts A."/>
            <person name="Ahren D."/>
            <person name="Brun A."/>
            <person name="Danchin E.G.J."/>
            <person name="Duchaussoy F."/>
            <person name="Gibon J."/>
            <person name="Kohler A."/>
            <person name="Lindquist E."/>
            <person name="Pereda V."/>
            <person name="Salamov A."/>
            <person name="Shapiro H.J."/>
            <person name="Wuyts J."/>
            <person name="Blaudez D."/>
            <person name="Buee M."/>
            <person name="Brokstein P."/>
            <person name="Canbaeck B."/>
            <person name="Cohen D."/>
            <person name="Courty P.E."/>
            <person name="Coutinho P.M."/>
            <person name="Delaruelle C."/>
            <person name="Detter J.C."/>
            <person name="Deveau A."/>
            <person name="DiFazio S."/>
            <person name="Duplessis S."/>
            <person name="Fraissinet-Tachet L."/>
            <person name="Lucic E."/>
            <person name="Frey-Klett P."/>
            <person name="Fourrey C."/>
            <person name="Feussner I."/>
            <person name="Gay G."/>
            <person name="Grimwood J."/>
            <person name="Hoegger P.J."/>
            <person name="Jain P."/>
            <person name="Kilaru S."/>
            <person name="Labbe J."/>
            <person name="Lin Y.C."/>
            <person name="Legue V."/>
            <person name="Le Tacon F."/>
            <person name="Marmeisse R."/>
            <person name="Melayah D."/>
            <person name="Montanini B."/>
            <person name="Muratet M."/>
            <person name="Nehls U."/>
            <person name="Niculita-Hirzel H."/>
            <person name="Oudot-Le Secq M.P."/>
            <person name="Peter M."/>
            <person name="Quesneville H."/>
            <person name="Rajashekar B."/>
            <person name="Reich M."/>
            <person name="Rouhier N."/>
            <person name="Schmutz J."/>
            <person name="Yin T."/>
            <person name="Chalot M."/>
            <person name="Henrissat B."/>
            <person name="Kuees U."/>
            <person name="Lucas S."/>
            <person name="Van de Peer Y."/>
            <person name="Podila G.K."/>
            <person name="Polle A."/>
            <person name="Pukkila P.J."/>
            <person name="Richardson P.M."/>
            <person name="Rouze P."/>
            <person name="Sanders I.R."/>
            <person name="Stajich J.E."/>
            <person name="Tunlid A."/>
            <person name="Tuskan G."/>
            <person name="Grigoriev I.V."/>
        </authorList>
    </citation>
    <scope>NUCLEOTIDE SEQUENCE [LARGE SCALE GENOMIC DNA]</scope>
    <source>
        <strain evidence="4">S238N-H82 / ATCC MYA-4686</strain>
    </source>
</reference>
<accession>B0CXE9</accession>
<dbReference type="GeneID" id="6072675"/>
<dbReference type="EMBL" id="DS547094">
    <property type="protein sequence ID" value="EDR12249.1"/>
    <property type="molecule type" value="Genomic_DNA"/>
</dbReference>
<proteinExistence type="predicted"/>
<dbReference type="AlphaFoldDB" id="B0CXE9"/>
<feature type="region of interest" description="Disordered" evidence="1">
    <location>
        <begin position="408"/>
        <end position="428"/>
    </location>
</feature>
<dbReference type="HOGENOM" id="CLU_413352_0_0_1"/>
<feature type="compositionally biased region" description="Basic and acidic residues" evidence="1">
    <location>
        <begin position="236"/>
        <end position="250"/>
    </location>
</feature>
<protein>
    <submittedName>
        <fullName evidence="3">Predicted protein</fullName>
    </submittedName>
</protein>
<dbReference type="KEGG" id="lbc:LACBIDRAFT_292744"/>
<feature type="region of interest" description="Disordered" evidence="1">
    <location>
        <begin position="190"/>
        <end position="266"/>
    </location>
</feature>
<name>B0CXE9_LACBS</name>
<evidence type="ECO:0000256" key="1">
    <source>
        <dbReference type="SAM" id="MobiDB-lite"/>
    </source>
</evidence>